<name>A0A934ICD3_9RHOB</name>
<evidence type="ECO:0000313" key="2">
    <source>
        <dbReference type="EMBL" id="MBJ3764573.1"/>
    </source>
</evidence>
<reference evidence="2" key="1">
    <citation type="submission" date="2020-12" db="EMBL/GenBank/DDBJ databases">
        <title>Bacterial taxonomy.</title>
        <authorList>
            <person name="Pan X."/>
        </authorList>
    </citation>
    <scope>NUCLEOTIDE SEQUENCE</scope>
    <source>
        <strain evidence="2">KCTC 52957</strain>
    </source>
</reference>
<comment type="caution">
    <text evidence="2">The sequence shown here is derived from an EMBL/GenBank/DDBJ whole genome shotgun (WGS) entry which is preliminary data.</text>
</comment>
<feature type="domain" description="T6SS Transcription factor RovC-like DNA binding" evidence="1">
    <location>
        <begin position="12"/>
        <end position="86"/>
    </location>
</feature>
<proteinExistence type="predicted"/>
<accession>A0A934ICD3</accession>
<protein>
    <submittedName>
        <fullName evidence="2">DUF2285 domain-containing protein</fullName>
    </submittedName>
</protein>
<evidence type="ECO:0000313" key="3">
    <source>
        <dbReference type="Proteomes" id="UP000642488"/>
    </source>
</evidence>
<dbReference type="Proteomes" id="UP000642488">
    <property type="component" value="Unassembled WGS sequence"/>
</dbReference>
<dbReference type="AlphaFoldDB" id="A0A934ICD3"/>
<dbReference type="EMBL" id="JAEKPD010000030">
    <property type="protein sequence ID" value="MBJ3764573.1"/>
    <property type="molecule type" value="Genomic_DNA"/>
</dbReference>
<dbReference type="Pfam" id="PF10074">
    <property type="entry name" value="RovC_DNA-bd"/>
    <property type="match status" value="1"/>
</dbReference>
<sequence length="90" mass="10106">MDKRSKLPVTDAPPTDDCVTIYDRDHMKLYARLLDAETDGAPLAEIASILFGIDAEAEPERAKAVHQSHLARARWMTEQGYRDLLRTGLP</sequence>
<keyword evidence="3" id="KW-1185">Reference proteome</keyword>
<gene>
    <name evidence="2" type="ORF">ILP92_17700</name>
</gene>
<dbReference type="InterPro" id="IPR018754">
    <property type="entry name" value="RovC-like_DNA-bd"/>
</dbReference>
<evidence type="ECO:0000259" key="1">
    <source>
        <dbReference type="Pfam" id="PF10074"/>
    </source>
</evidence>
<organism evidence="2 3">
    <name type="scientific">Palleronia pontilimi</name>
    <dbReference type="NCBI Taxonomy" id="1964209"/>
    <lineage>
        <taxon>Bacteria</taxon>
        <taxon>Pseudomonadati</taxon>
        <taxon>Pseudomonadota</taxon>
        <taxon>Alphaproteobacteria</taxon>
        <taxon>Rhodobacterales</taxon>
        <taxon>Roseobacteraceae</taxon>
        <taxon>Palleronia</taxon>
    </lineage>
</organism>
<dbReference type="RefSeq" id="WP_198917742.1">
    <property type="nucleotide sequence ID" value="NZ_JAEKPD010000030.1"/>
</dbReference>